<dbReference type="InterPro" id="IPR017039">
    <property type="entry name" value="Virul_fac_BrkB"/>
</dbReference>
<keyword evidence="2" id="KW-1003">Cell membrane</keyword>
<evidence type="ECO:0000256" key="2">
    <source>
        <dbReference type="ARBA" id="ARBA00022475"/>
    </source>
</evidence>
<dbReference type="GO" id="GO:0005886">
    <property type="term" value="C:plasma membrane"/>
    <property type="evidence" value="ECO:0007669"/>
    <property type="project" value="UniProtKB-SubCell"/>
</dbReference>
<sequence length="436" mass="48547">MINNIQNKITECLWKAKQDEQNWFQSHLTQALRIFYGTIRDLSGGLPSLRSMGLVYTTLLSLVPLLAVSFSVLKGFGAHNQLEPALINLMEPLGEKGIQVSQQIISFVDNMKVGVLGSLGLLFLIITVLSLVKKIESAFNFTWRITVTRNVFQRFSNYLSVILIGPLLLFTAVGITASFNSSAVIDKISAIEPFGTMLLLIGEIIPYILTILSFTLIYILIPNTKVRFKSAVYGAVIATILWKAIGALFSAFIVDSTNYTAIYSGFAIMIIFMLWIYISWLIILTGASISYYHQNPDRISDKSQIIRLSCRLREKLALTVMQLIAINFHSNEQAWTLKTLAKKTKISEPALMIVISALQSNDLITTSGKNNQHYLPSQSLENIKIKSILASVRSAEEAHQLHPDDIDTAQQVEEIILSLESAIADSVSDKTLRDLV</sequence>
<evidence type="ECO:0000256" key="4">
    <source>
        <dbReference type="ARBA" id="ARBA00022989"/>
    </source>
</evidence>
<name>A0A3B0WS74_9ZZZZ</name>
<accession>A0A3B0WS74</accession>
<feature type="transmembrane region" description="Helical" evidence="6">
    <location>
        <begin position="232"/>
        <end position="254"/>
    </location>
</feature>
<protein>
    <submittedName>
        <fullName evidence="7">Inner membrane protein YihY, formerly thought to be RNase BN</fullName>
    </submittedName>
</protein>
<dbReference type="SUPFAM" id="SSF46785">
    <property type="entry name" value="Winged helix' DNA-binding domain"/>
    <property type="match status" value="1"/>
</dbReference>
<feature type="transmembrane region" description="Helical" evidence="6">
    <location>
        <begin position="266"/>
        <end position="292"/>
    </location>
</feature>
<proteinExistence type="predicted"/>
<dbReference type="NCBIfam" id="TIGR00765">
    <property type="entry name" value="yihY_not_rbn"/>
    <property type="match status" value="1"/>
</dbReference>
<evidence type="ECO:0000256" key="6">
    <source>
        <dbReference type="SAM" id="Phobius"/>
    </source>
</evidence>
<feature type="transmembrane region" description="Helical" evidence="6">
    <location>
        <begin position="113"/>
        <end position="132"/>
    </location>
</feature>
<organism evidence="7">
    <name type="scientific">hydrothermal vent metagenome</name>
    <dbReference type="NCBI Taxonomy" id="652676"/>
    <lineage>
        <taxon>unclassified sequences</taxon>
        <taxon>metagenomes</taxon>
        <taxon>ecological metagenomes</taxon>
    </lineage>
</organism>
<dbReference type="Gene3D" id="1.10.10.10">
    <property type="entry name" value="Winged helix-like DNA-binding domain superfamily/Winged helix DNA-binding domain"/>
    <property type="match status" value="1"/>
</dbReference>
<dbReference type="InterPro" id="IPR036388">
    <property type="entry name" value="WH-like_DNA-bd_sf"/>
</dbReference>
<evidence type="ECO:0000313" key="7">
    <source>
        <dbReference type="EMBL" id="VAW53467.1"/>
    </source>
</evidence>
<dbReference type="PANTHER" id="PTHR30213:SF0">
    <property type="entry name" value="UPF0761 MEMBRANE PROTEIN YIHY"/>
    <property type="match status" value="1"/>
</dbReference>
<dbReference type="AlphaFoldDB" id="A0A3B0WS74"/>
<feature type="transmembrane region" description="Helical" evidence="6">
    <location>
        <begin position="158"/>
        <end position="177"/>
    </location>
</feature>
<reference evidence="7" key="1">
    <citation type="submission" date="2018-06" db="EMBL/GenBank/DDBJ databases">
        <authorList>
            <person name="Zhirakovskaya E."/>
        </authorList>
    </citation>
    <scope>NUCLEOTIDE SEQUENCE</scope>
</reference>
<dbReference type="PANTHER" id="PTHR30213">
    <property type="entry name" value="INNER MEMBRANE PROTEIN YHJD"/>
    <property type="match status" value="1"/>
</dbReference>
<evidence type="ECO:0000256" key="1">
    <source>
        <dbReference type="ARBA" id="ARBA00004651"/>
    </source>
</evidence>
<dbReference type="InterPro" id="IPR036390">
    <property type="entry name" value="WH_DNA-bd_sf"/>
</dbReference>
<keyword evidence="3 6" id="KW-0812">Transmembrane</keyword>
<dbReference type="Pfam" id="PF03631">
    <property type="entry name" value="Virul_fac_BrkB"/>
    <property type="match status" value="1"/>
</dbReference>
<keyword evidence="5 6" id="KW-0472">Membrane</keyword>
<evidence type="ECO:0000256" key="3">
    <source>
        <dbReference type="ARBA" id="ARBA00022692"/>
    </source>
</evidence>
<gene>
    <name evidence="7" type="ORF">MNBD_GAMMA05-387</name>
</gene>
<dbReference type="EMBL" id="UOFE01000034">
    <property type="protein sequence ID" value="VAW53467.1"/>
    <property type="molecule type" value="Genomic_DNA"/>
</dbReference>
<feature type="transmembrane region" description="Helical" evidence="6">
    <location>
        <begin position="197"/>
        <end position="220"/>
    </location>
</feature>
<evidence type="ECO:0000256" key="5">
    <source>
        <dbReference type="ARBA" id="ARBA00023136"/>
    </source>
</evidence>
<keyword evidence="4 6" id="KW-1133">Transmembrane helix</keyword>
<feature type="transmembrane region" description="Helical" evidence="6">
    <location>
        <begin position="53"/>
        <end position="73"/>
    </location>
</feature>
<comment type="subcellular location">
    <subcellularLocation>
        <location evidence="1">Cell membrane</location>
        <topology evidence="1">Multi-pass membrane protein</topology>
    </subcellularLocation>
</comment>